<comment type="caution">
    <text evidence="2">The sequence shown here is derived from an EMBL/GenBank/DDBJ whole genome shotgun (WGS) entry which is preliminary data.</text>
</comment>
<dbReference type="InterPro" id="IPR042001">
    <property type="entry name" value="Sortase_F"/>
</dbReference>
<keyword evidence="1" id="KW-0378">Hydrolase</keyword>
<dbReference type="Pfam" id="PF04203">
    <property type="entry name" value="Sortase"/>
    <property type="match status" value="1"/>
</dbReference>
<evidence type="ECO:0000313" key="2">
    <source>
        <dbReference type="EMBL" id="GAA2633738.1"/>
    </source>
</evidence>
<dbReference type="RefSeq" id="WP_344548247.1">
    <property type="nucleotide sequence ID" value="NZ_BAAATD010000018.1"/>
</dbReference>
<evidence type="ECO:0000313" key="3">
    <source>
        <dbReference type="Proteomes" id="UP001501509"/>
    </source>
</evidence>
<protein>
    <submittedName>
        <fullName evidence="2">Uncharacterized protein</fullName>
    </submittedName>
</protein>
<gene>
    <name evidence="2" type="ORF">GCM10010411_85470</name>
</gene>
<accession>A0ABN3QS14</accession>
<dbReference type="Proteomes" id="UP001501509">
    <property type="component" value="Unassembled WGS sequence"/>
</dbReference>
<dbReference type="InterPro" id="IPR023365">
    <property type="entry name" value="Sortase_dom-sf"/>
</dbReference>
<dbReference type="SUPFAM" id="SSF63817">
    <property type="entry name" value="Sortase"/>
    <property type="match status" value="1"/>
</dbReference>
<dbReference type="CDD" id="cd05829">
    <property type="entry name" value="Sortase_F"/>
    <property type="match status" value="1"/>
</dbReference>
<evidence type="ECO:0000256" key="1">
    <source>
        <dbReference type="ARBA" id="ARBA00022801"/>
    </source>
</evidence>
<reference evidence="2 3" key="1">
    <citation type="journal article" date="2019" name="Int. J. Syst. Evol. Microbiol.">
        <title>The Global Catalogue of Microorganisms (GCM) 10K type strain sequencing project: providing services to taxonomists for standard genome sequencing and annotation.</title>
        <authorList>
            <consortium name="The Broad Institute Genomics Platform"/>
            <consortium name="The Broad Institute Genome Sequencing Center for Infectious Disease"/>
            <person name="Wu L."/>
            <person name="Ma J."/>
        </authorList>
    </citation>
    <scope>NUCLEOTIDE SEQUENCE [LARGE SCALE GENOMIC DNA]</scope>
    <source>
        <strain evidence="2 3">JCM 6833</strain>
    </source>
</reference>
<sequence>MSDRCHRHEPYGHDRGFGRIRGRCALPNGRTARYGAGAALAAAGRPTPLQGPLGRFQPVSLAIPKIGMNAPLAAAGTGPSGRIEAPALDEPNLARWRERGASPGEPGAAVIAGLARAETGSAVFARLGELTRGDIVGVVRANETVAVFRVTVTGRAFEHDVPAGCADGGAVPELCLIACAGRIDDARCAHPDHLVVHGSFAAAYRVSDLLRT</sequence>
<dbReference type="EMBL" id="BAAATD010000018">
    <property type="protein sequence ID" value="GAA2633738.1"/>
    <property type="molecule type" value="Genomic_DNA"/>
</dbReference>
<organism evidence="2 3">
    <name type="scientific">Actinomadura fulvescens</name>
    <dbReference type="NCBI Taxonomy" id="46160"/>
    <lineage>
        <taxon>Bacteria</taxon>
        <taxon>Bacillati</taxon>
        <taxon>Actinomycetota</taxon>
        <taxon>Actinomycetes</taxon>
        <taxon>Streptosporangiales</taxon>
        <taxon>Thermomonosporaceae</taxon>
        <taxon>Actinomadura</taxon>
    </lineage>
</organism>
<proteinExistence type="predicted"/>
<dbReference type="InterPro" id="IPR005754">
    <property type="entry name" value="Sortase"/>
</dbReference>
<dbReference type="Gene3D" id="2.40.260.10">
    <property type="entry name" value="Sortase"/>
    <property type="match status" value="1"/>
</dbReference>
<keyword evidence="3" id="KW-1185">Reference proteome</keyword>
<name>A0ABN3QS14_9ACTN</name>